<dbReference type="InterPro" id="IPR036736">
    <property type="entry name" value="ACP-like_sf"/>
</dbReference>
<dbReference type="PROSITE" id="PS00600">
    <property type="entry name" value="AA_TRANSFER_CLASS_3"/>
    <property type="match status" value="1"/>
</dbReference>
<dbReference type="PROSITE" id="PS00606">
    <property type="entry name" value="KS3_1"/>
    <property type="match status" value="1"/>
</dbReference>
<evidence type="ECO:0000256" key="3">
    <source>
        <dbReference type="ARBA" id="ARBA00022553"/>
    </source>
</evidence>
<dbReference type="InterPro" id="IPR014030">
    <property type="entry name" value="Ketoacyl_synth_N"/>
</dbReference>
<dbReference type="SMART" id="SM00825">
    <property type="entry name" value="PKS_KS"/>
    <property type="match status" value="1"/>
</dbReference>
<dbReference type="PROSITE" id="PS50075">
    <property type="entry name" value="CARRIER"/>
    <property type="match status" value="2"/>
</dbReference>
<dbReference type="InterPro" id="IPR015421">
    <property type="entry name" value="PyrdxlP-dep_Trfase_major"/>
</dbReference>
<dbReference type="SUPFAM" id="SSF52151">
    <property type="entry name" value="FabD/lysophospholipase-like"/>
    <property type="match status" value="1"/>
</dbReference>
<dbReference type="InterPro" id="IPR014031">
    <property type="entry name" value="Ketoacyl_synth_C"/>
</dbReference>
<reference key="1">
    <citation type="submission" date="2009-07" db="EMBL/GenBank/DDBJ databases">
        <authorList>
            <person name="Genoscope - CEA"/>
        </authorList>
    </citation>
    <scope>NUCLEOTIDE SEQUENCE</scope>
    <source>
        <strain>3As</strain>
    </source>
</reference>
<keyword evidence="5" id="KW-0663">Pyridoxal phosphate</keyword>
<gene>
    <name evidence="9" type="ordered locus">THI_2425</name>
</gene>
<dbReference type="Pfam" id="PF00698">
    <property type="entry name" value="Acyl_transf_1"/>
    <property type="match status" value="1"/>
</dbReference>
<keyword evidence="2" id="KW-0596">Phosphopantetheine</keyword>
<evidence type="ECO:0000256" key="1">
    <source>
        <dbReference type="ARBA" id="ARBA00001933"/>
    </source>
</evidence>
<dbReference type="GO" id="GO:0030170">
    <property type="term" value="F:pyridoxal phosphate binding"/>
    <property type="evidence" value="ECO:0007669"/>
    <property type="project" value="InterPro"/>
</dbReference>
<dbReference type="SUPFAM" id="SSF56801">
    <property type="entry name" value="Acetyl-CoA synthetase-like"/>
    <property type="match status" value="1"/>
</dbReference>
<dbReference type="Gene3D" id="3.40.640.10">
    <property type="entry name" value="Type I PLP-dependent aspartate aminotransferase-like (Major domain)"/>
    <property type="match status" value="1"/>
</dbReference>
<dbReference type="GO" id="GO:0031177">
    <property type="term" value="F:phosphopantetheine binding"/>
    <property type="evidence" value="ECO:0007669"/>
    <property type="project" value="InterPro"/>
</dbReference>
<dbReference type="SMART" id="SM00827">
    <property type="entry name" value="PKS_AT"/>
    <property type="match status" value="1"/>
</dbReference>
<dbReference type="InterPro" id="IPR009081">
    <property type="entry name" value="PP-bd_ACP"/>
</dbReference>
<dbReference type="PROSITE" id="PS00455">
    <property type="entry name" value="AMP_BINDING"/>
    <property type="match status" value="1"/>
</dbReference>
<evidence type="ECO:0000259" key="8">
    <source>
        <dbReference type="PROSITE" id="PS52004"/>
    </source>
</evidence>
<dbReference type="Gene3D" id="1.10.1200.10">
    <property type="entry name" value="ACP-like"/>
    <property type="match status" value="1"/>
</dbReference>
<dbReference type="Gene3D" id="3.30.300.30">
    <property type="match status" value="1"/>
</dbReference>
<feature type="domain" description="Ketosynthase family 3 (KS3)" evidence="8">
    <location>
        <begin position="836"/>
        <end position="1262"/>
    </location>
</feature>
<dbReference type="eggNOG" id="COG1020">
    <property type="taxonomic scope" value="Bacteria"/>
</dbReference>
<dbReference type="InterPro" id="IPR014043">
    <property type="entry name" value="Acyl_transferase_dom"/>
</dbReference>
<feature type="compositionally biased region" description="Low complexity" evidence="6">
    <location>
        <begin position="1832"/>
        <end position="1860"/>
    </location>
</feature>
<dbReference type="InterPro" id="IPR016036">
    <property type="entry name" value="Malonyl_transacylase_ACP-bd"/>
</dbReference>
<dbReference type="Gene3D" id="2.30.38.10">
    <property type="entry name" value="Luciferase, Domain 3"/>
    <property type="match status" value="1"/>
</dbReference>
<dbReference type="PANTHER" id="PTHR43775">
    <property type="entry name" value="FATTY ACID SYNTHASE"/>
    <property type="match status" value="1"/>
</dbReference>
<dbReference type="Pfam" id="PF02801">
    <property type="entry name" value="Ketoacyl-synt_C"/>
    <property type="match status" value="1"/>
</dbReference>
<evidence type="ECO:0000256" key="6">
    <source>
        <dbReference type="SAM" id="MobiDB-lite"/>
    </source>
</evidence>
<accession>D6CUT5</accession>
<dbReference type="NCBIfam" id="TIGR01733">
    <property type="entry name" value="AA-adenyl-dom"/>
    <property type="match status" value="1"/>
</dbReference>
<dbReference type="InterPro" id="IPR045851">
    <property type="entry name" value="AMP-bd_C_sf"/>
</dbReference>
<dbReference type="SUPFAM" id="SSF53901">
    <property type="entry name" value="Thiolase-like"/>
    <property type="match status" value="1"/>
</dbReference>
<dbReference type="Pfam" id="PF22621">
    <property type="entry name" value="CurL-like_PKS_C"/>
    <property type="match status" value="1"/>
</dbReference>
<organism evidence="9 10">
    <name type="scientific">Thiomonas arsenitoxydans (strain DSM 22701 / CIP 110005 / 3As)</name>
    <dbReference type="NCBI Taxonomy" id="426114"/>
    <lineage>
        <taxon>Bacteria</taxon>
        <taxon>Pseudomonadati</taxon>
        <taxon>Pseudomonadota</taxon>
        <taxon>Betaproteobacteria</taxon>
        <taxon>Burkholderiales</taxon>
        <taxon>Thiomonas</taxon>
    </lineage>
</organism>
<dbReference type="InterPro" id="IPR001227">
    <property type="entry name" value="Ac_transferase_dom_sf"/>
</dbReference>
<dbReference type="EMBL" id="FP475956">
    <property type="protein sequence ID" value="CAZ89054.1"/>
    <property type="molecule type" value="Genomic_DNA"/>
</dbReference>
<dbReference type="PROSITE" id="PS00012">
    <property type="entry name" value="PHOSPHOPANTETHEINE"/>
    <property type="match status" value="1"/>
</dbReference>
<dbReference type="InterPro" id="IPR049704">
    <property type="entry name" value="Aminotrans_3_PPA_site"/>
</dbReference>
<proteinExistence type="predicted"/>
<dbReference type="InterPro" id="IPR029058">
    <property type="entry name" value="AB_hydrolase_fold"/>
</dbReference>
<keyword evidence="4" id="KW-0808">Transferase</keyword>
<evidence type="ECO:0000259" key="7">
    <source>
        <dbReference type="PROSITE" id="PS50075"/>
    </source>
</evidence>
<dbReference type="InterPro" id="IPR020806">
    <property type="entry name" value="PKS_PP-bd"/>
</dbReference>
<evidence type="ECO:0000256" key="2">
    <source>
        <dbReference type="ARBA" id="ARBA00022450"/>
    </source>
</evidence>
<dbReference type="PROSITE" id="PS52004">
    <property type="entry name" value="KS3_2"/>
    <property type="match status" value="1"/>
</dbReference>
<dbReference type="InterPro" id="IPR025110">
    <property type="entry name" value="AMP-bd_C"/>
</dbReference>
<dbReference type="InterPro" id="IPR015422">
    <property type="entry name" value="PyrdxlP-dep_Trfase_small"/>
</dbReference>
<dbReference type="InterPro" id="IPR015424">
    <property type="entry name" value="PyrdxlP-dep_Trfase"/>
</dbReference>
<dbReference type="KEGG" id="thi:THI_2425"/>
<evidence type="ECO:0000313" key="10">
    <source>
        <dbReference type="Proteomes" id="UP000002372"/>
    </source>
</evidence>
<dbReference type="Pfam" id="PF00202">
    <property type="entry name" value="Aminotran_3"/>
    <property type="match status" value="1"/>
</dbReference>
<dbReference type="Gene3D" id="3.40.47.10">
    <property type="match status" value="1"/>
</dbReference>
<feature type="domain" description="Carrier" evidence="7">
    <location>
        <begin position="1751"/>
        <end position="1829"/>
    </location>
</feature>
<dbReference type="InterPro" id="IPR050091">
    <property type="entry name" value="PKS_NRPS_Biosynth_Enz"/>
</dbReference>
<dbReference type="CDD" id="cd00833">
    <property type="entry name" value="PKS"/>
    <property type="match status" value="1"/>
</dbReference>
<dbReference type="HOGENOM" id="CLU_000022_9_0_4"/>
<dbReference type="FunFam" id="3.30.300.30:FF:000010">
    <property type="entry name" value="Enterobactin synthetase component F"/>
    <property type="match status" value="1"/>
</dbReference>
<dbReference type="InterPro" id="IPR020845">
    <property type="entry name" value="AMP-binding_CS"/>
</dbReference>
<evidence type="ECO:0000256" key="4">
    <source>
        <dbReference type="ARBA" id="ARBA00022679"/>
    </source>
</evidence>
<dbReference type="Pfam" id="PF13193">
    <property type="entry name" value="AMP-binding_C"/>
    <property type="match status" value="1"/>
</dbReference>
<evidence type="ECO:0000256" key="5">
    <source>
        <dbReference type="ARBA" id="ARBA00022898"/>
    </source>
</evidence>
<dbReference type="GO" id="GO:0004312">
    <property type="term" value="F:fatty acid synthase activity"/>
    <property type="evidence" value="ECO:0007669"/>
    <property type="project" value="TreeGrafter"/>
</dbReference>
<sequence>MGTRQAGSGAVEYHSMEKPVERGVRAAFPFLVEIMHSPSNNGSPHSRLGDLTAIVPESLRKPFRLDLPIQGLPSEIAMAAAAITLQRLCGPGAGLLVLSRQAAPFLLAALPDEAGLRVIERAGDELSERSAPPVPEAVDLIWLADPAAEGDAASRYPSALILTLEPQQHALQILSSGLYPEEFVRSLLHTIDIVARALQADPTQHVQQIALLDDDQHAELLALNPDFRAAPASPSVQARFSEMQARHPEATAVRWHDGQWSYAQLNAQARAVAAALQGQGVAPGDVVALCLDRSPVAIASVLGMLMIGAAYLPIDPKFPPERVAFMVQDAGARLALVQPDTAAPFPAKLQTLDPQDLFGNASAPQLSGDVPSAPDALAYVMYTSGSTGEPKGITIAHRAILRLVVDATFMPLDASTVMLHAAPLGFDASTLEIWGPLLNGGCCVLHDESIPTGPGIARSIARHGVRSAWLTAALFNAIVDDDPHWFTGLSHLLTGGEALSVAHVRRALEALPQTALINGYGPTECTTFTATYRIPHALPPDTLTIPIGYPIQDTYVLIRSATGALLPRGMVGELCVGGRGVARGYLNRAELSAERFVTDPLDAQGRLYRTGDLVRWRSDGALEFIGRVDGQIKIRGYRIELGEIEAALAAQPGVQACAVALHTDPALGPQLVGYVVAQGGAPLDLGAVRRALAARLPDYMTPAHLIALARLPVTLNGKLDRKALPAPTRAAKAGTAAPAESPGVTQEVATVFAEVLGLDRVSPSDNFFTLGGNSLLVLRALAALRQRGHGELSVAAFFGDPTPRGIAAHIGGQVGIAANRLTAAHCSEPQGETLRDEPIAIIGMAGRFPGAPTVEAFWDMLDEGREGIRFFHPDELDPSIPAALRADTAYVAARGVLQGVADFDTAFFGISPLEAELMDPQQRVFLELCWECMERAGHVPGQTATPVGVFAGMYNATYFQRHVSAHPDKVQRLGEFQVMLANEKDYIATRTANRLDLTGPAVSVHTGCSTSLVAIGQAVDSLHSGQCGMALAGGSSITCPPNSGYLYQEGSMLSPDGHTRTFDAQAQGTVFSDGAAVVLLKPLSAALADGDTIHALIRSVAINNDGGGKASFTAPSVDGQAAVAASALAAANVQPEDISYIETHGTATPLGDPVEVQALTRAFRQSTKRTQFCRIGSGKSNVGHTVIAAGATGVIKTALSLQHERIPATLHFHTPNPKLGLEDSPFIVNDRLTPWPRGAQPRLAGVNSSGVGGTNAHAILEEAPLRTPSSPAQGPFILRLSARSEGALAASAEQLAAHLATQPDTPLGDCAYTLRVGRKTFAHRLIVVADDAADAARALRDAQALLSARRKAPAAPPPLALLFPGQGAQYAAMGSGLYGSLPEFHDALDAALAAFAPHTKFDLKALLFGGDAAALQPTAVTQPATFCIEYALAQWWLQRGLQPSVLIGHSVGEFVAAVLAGVFSLEDAAALVSLRGQLMQARPLGAMLSVRLSASALQPYLTDEFDLAGENGPQASVVAGSFEAISRLQARLDAEGLVSRPLQTSHAFHSAMMDAAVAPFEAAVRRVARHTPHRVIISTRTGQALSAEQATDPAYWARHLRETVRFSSAVKTALGTQPDLVCIECGPRGSLSTLVRQHARAGQAVPIALPSLHDAADNELRQLASAVGQLWTLGHDIPWFDAAEKRQRILLPTYPFERKRYWLDAAAAPQTSPQFSPHPAPTPAAAPASAAISAAPSLPITTTAAMTQAASRLPTLISRLNALFEDSSGVELADTDPTAAFVELGLDSLTLTQAALQIKKDFRLPITFRDLMERYRSVDALARHIDSQLPPEVAQPAAQPATQPAIAPQAAPQAPLAQPAGGFAMTQPVPSFVSQPIPAPLALAANAPFMQQLIAQQMQLMTQQLALLGSAPATFTVPAVAEAPAAPQNIQAAAPAAVATPAPAPSPAHVEVAAPTVDEEGPNANAKYDVKKAFGAIARIHTTPTGELSARQQARLDAFMRRYIERTKESKAYTVRHRPHLADPRVVNGFRPQLKEIIYQIVIARSTGCHMWDLDGNEYVDALSGFGMSLFGWQPPFINDAVRKQLDDGYDIGPQHPLAGEVAELICELTGADRAALCNTGSEAVMGAVRVARTITGRSKIAIFAGAYHGIFDEVIVRGTKKGRSIPAAPGIMPNTSENVVVFDYGTPETLAALKERMDEFAAIVVEPVQSRRPDFQPREFLHALRDITAQAGTLLIFDEVVTGFRSHPGGIQALFDIRADLVSYGKVVGGGFPIGVIAGKREYMDALDGGQWQYGDDSVPTVGVTYFAGTFVRHPLALAAAKAVLLHLKAAGPELQHTLTTSTAAMVDELNAYCREVGAPIVLKSFSSVWKIFFTEDHPMQDLLFAMMRSRGVHILDNFPCFFTTAHTPQDIAVIKTAFKEAVAELQEADFIPRHADAAPAAFDASHPPVPGARIGKDPGGNPAWFVPNPEQPGKYLRLDA</sequence>
<dbReference type="SUPFAM" id="SSF55048">
    <property type="entry name" value="Probable ACP-binding domain of malonyl-CoA ACP transacylase"/>
    <property type="match status" value="1"/>
</dbReference>
<dbReference type="PANTHER" id="PTHR43775:SF51">
    <property type="entry name" value="INACTIVE PHENOLPHTHIOCEROL SYNTHESIS POLYKETIDE SYNTHASE TYPE I PKS1-RELATED"/>
    <property type="match status" value="1"/>
</dbReference>
<dbReference type="SMART" id="SM00823">
    <property type="entry name" value="PKS_PP"/>
    <property type="match status" value="2"/>
</dbReference>
<dbReference type="GO" id="GO:0006633">
    <property type="term" value="P:fatty acid biosynthetic process"/>
    <property type="evidence" value="ECO:0007669"/>
    <property type="project" value="InterPro"/>
</dbReference>
<evidence type="ECO:0000313" key="9">
    <source>
        <dbReference type="EMBL" id="CAZ89054.1"/>
    </source>
</evidence>
<dbReference type="InterPro" id="IPR018201">
    <property type="entry name" value="Ketoacyl_synth_AS"/>
</dbReference>
<dbReference type="InterPro" id="IPR010071">
    <property type="entry name" value="AA_adenyl_dom"/>
</dbReference>
<dbReference type="Pfam" id="PF00109">
    <property type="entry name" value="ketoacyl-synt"/>
    <property type="match status" value="1"/>
</dbReference>
<keyword evidence="3" id="KW-0597">Phosphoprotein</keyword>
<dbReference type="CDD" id="cd12117">
    <property type="entry name" value="A_NRPS_Srf_like"/>
    <property type="match status" value="1"/>
</dbReference>
<dbReference type="InterPro" id="IPR000873">
    <property type="entry name" value="AMP-dep_synth/lig_dom"/>
</dbReference>
<dbReference type="GO" id="GO:0004315">
    <property type="term" value="F:3-oxoacyl-[acyl-carrier-protein] synthase activity"/>
    <property type="evidence" value="ECO:0007669"/>
    <property type="project" value="InterPro"/>
</dbReference>
<comment type="cofactor">
    <cofactor evidence="1">
        <name>pyridoxal 5'-phosphate</name>
        <dbReference type="ChEBI" id="CHEBI:597326"/>
    </cofactor>
</comment>
<dbReference type="Gene3D" id="3.40.50.1820">
    <property type="entry name" value="alpha/beta hydrolase"/>
    <property type="match status" value="1"/>
</dbReference>
<name>D6CUT5_THIA3</name>
<dbReference type="GO" id="GO:0008483">
    <property type="term" value="F:transaminase activity"/>
    <property type="evidence" value="ECO:0007669"/>
    <property type="project" value="InterPro"/>
</dbReference>
<dbReference type="Gene3D" id="3.90.1150.10">
    <property type="entry name" value="Aspartate Aminotransferase, domain 1"/>
    <property type="match status" value="1"/>
</dbReference>
<dbReference type="Gene3D" id="3.40.50.980">
    <property type="match status" value="2"/>
</dbReference>
<feature type="region of interest" description="Disordered" evidence="6">
    <location>
        <begin position="1832"/>
        <end position="1861"/>
    </location>
</feature>
<dbReference type="Proteomes" id="UP000002372">
    <property type="component" value="Chromosome"/>
</dbReference>
<dbReference type="eggNOG" id="COG0236">
    <property type="taxonomic scope" value="Bacteria"/>
</dbReference>
<dbReference type="InterPro" id="IPR016039">
    <property type="entry name" value="Thiolase-like"/>
</dbReference>
<protein>
    <submittedName>
        <fullName evidence="9">Polyketide synthase</fullName>
    </submittedName>
</protein>
<dbReference type="GO" id="GO:0044550">
    <property type="term" value="P:secondary metabolite biosynthetic process"/>
    <property type="evidence" value="ECO:0007669"/>
    <property type="project" value="UniProtKB-ARBA"/>
</dbReference>
<dbReference type="Gene3D" id="3.40.366.10">
    <property type="entry name" value="Malonyl-Coenzyme A Acyl Carrier Protein, domain 2"/>
    <property type="match status" value="1"/>
</dbReference>
<dbReference type="InterPro" id="IPR016035">
    <property type="entry name" value="Acyl_Trfase/lysoPLipase"/>
</dbReference>
<dbReference type="Gene3D" id="3.30.70.3290">
    <property type="match status" value="1"/>
</dbReference>
<dbReference type="Pfam" id="PF00550">
    <property type="entry name" value="PP-binding"/>
    <property type="match status" value="2"/>
</dbReference>
<dbReference type="FunFam" id="3.40.50.980:FF:000001">
    <property type="entry name" value="Non-ribosomal peptide synthetase"/>
    <property type="match status" value="1"/>
</dbReference>
<dbReference type="SUPFAM" id="SSF47336">
    <property type="entry name" value="ACP-like"/>
    <property type="match status" value="2"/>
</dbReference>
<feature type="domain" description="Carrier" evidence="7">
    <location>
        <begin position="739"/>
        <end position="814"/>
    </location>
</feature>
<dbReference type="SUPFAM" id="SSF53383">
    <property type="entry name" value="PLP-dependent transferases"/>
    <property type="match status" value="1"/>
</dbReference>
<dbReference type="Pfam" id="PF00501">
    <property type="entry name" value="AMP-binding"/>
    <property type="match status" value="1"/>
</dbReference>
<dbReference type="InterPro" id="IPR006162">
    <property type="entry name" value="Ppantetheine_attach_site"/>
</dbReference>
<dbReference type="eggNOG" id="COG3321">
    <property type="taxonomic scope" value="Bacteria"/>
</dbReference>
<dbReference type="InterPro" id="IPR020841">
    <property type="entry name" value="PKS_Beta-ketoAc_synthase_dom"/>
</dbReference>
<dbReference type="InterPro" id="IPR005814">
    <property type="entry name" value="Aminotrans_3"/>
</dbReference>
<reference evidence="10" key="2">
    <citation type="journal article" date="2010" name="PLoS Genet.">
        <title>Structure, function, and evolution of the Thiomonas spp. genome.</title>
        <authorList>
            <person name="Arsene-Ploetze F."/>
            <person name="Koechler S."/>
            <person name="Marchal M."/>
            <person name="Coppee J.Y."/>
            <person name="Chandler M."/>
            <person name="Bonnefoy V."/>
            <person name="Brochier-Armanet C."/>
            <person name="Barakat M."/>
            <person name="Barbe V."/>
            <person name="Battaglia-Brunet F."/>
            <person name="Bruneel O."/>
            <person name="Bryan C.G."/>
            <person name="Cleiss-Arnold J."/>
            <person name="Cruveiller S."/>
            <person name="Erhardt M."/>
            <person name="Heinrich-Salmeron A."/>
            <person name="Hommais F."/>
            <person name="Joulian C."/>
            <person name="Krin E."/>
            <person name="Lieutaud A."/>
            <person name="Lievremont D."/>
            <person name="Michel C."/>
            <person name="Muller D."/>
            <person name="Ortet P."/>
            <person name="Proux C."/>
            <person name="Siguier P."/>
            <person name="Roche D."/>
            <person name="Rouy Z."/>
            <person name="Salvignol G."/>
            <person name="Slyemi D."/>
            <person name="Talla E."/>
            <person name="Weiss S."/>
            <person name="Weissenbach J."/>
            <person name="Medigue C."/>
            <person name="Bertin P.N."/>
        </authorList>
    </citation>
    <scope>NUCLEOTIDE SEQUENCE [LARGE SCALE GENOMIC DNA]</scope>
    <source>
        <strain evidence="10">DSM 22701 / CIP 110005 / 3As</strain>
    </source>
</reference>
<dbReference type="eggNOG" id="COG0001">
    <property type="taxonomic scope" value="Bacteria"/>
</dbReference>